<reference evidence="3" key="1">
    <citation type="submission" date="2020-05" db="EMBL/GenBank/DDBJ databases">
        <title>WGS assembly of Panicum virgatum.</title>
        <authorList>
            <person name="Lovell J.T."/>
            <person name="Jenkins J."/>
            <person name="Shu S."/>
            <person name="Juenger T.E."/>
            <person name="Schmutz J."/>
        </authorList>
    </citation>
    <scope>NUCLEOTIDE SEQUENCE</scope>
    <source>
        <strain evidence="3">AP13</strain>
    </source>
</reference>
<feature type="compositionally biased region" description="Low complexity" evidence="2">
    <location>
        <begin position="91"/>
        <end position="104"/>
    </location>
</feature>
<keyword evidence="4" id="KW-1185">Reference proteome</keyword>
<dbReference type="AlphaFoldDB" id="A0A8T0SKE7"/>
<dbReference type="EMBL" id="CM029045">
    <property type="protein sequence ID" value="KAG2597443.1"/>
    <property type="molecule type" value="Genomic_DNA"/>
</dbReference>
<gene>
    <name evidence="3" type="ORF">PVAP13_5KG258207</name>
</gene>
<feature type="region of interest" description="Disordered" evidence="2">
    <location>
        <begin position="15"/>
        <end position="48"/>
    </location>
</feature>
<feature type="compositionally biased region" description="Basic and acidic residues" evidence="2">
    <location>
        <begin position="15"/>
        <end position="26"/>
    </location>
</feature>
<evidence type="ECO:0000313" key="4">
    <source>
        <dbReference type="Proteomes" id="UP000823388"/>
    </source>
</evidence>
<feature type="coiled-coil region" evidence="1">
    <location>
        <begin position="129"/>
        <end position="222"/>
    </location>
</feature>
<evidence type="ECO:0000256" key="2">
    <source>
        <dbReference type="SAM" id="MobiDB-lite"/>
    </source>
</evidence>
<evidence type="ECO:0000256" key="1">
    <source>
        <dbReference type="SAM" id="Coils"/>
    </source>
</evidence>
<protein>
    <submittedName>
        <fullName evidence="3">Uncharacterized protein</fullName>
    </submittedName>
</protein>
<name>A0A8T0SKE7_PANVG</name>
<accession>A0A8T0SKE7</accession>
<evidence type="ECO:0000313" key="3">
    <source>
        <dbReference type="EMBL" id="KAG2597443.1"/>
    </source>
</evidence>
<sequence>MGHYIADCPKLKNKEEEEKKYKEKSKDFKKKYQGRAHVGEECESSHEGFDKEGMASLAMSKFTRRLFNNISDDEDDTQFCLMAIGNKVQQSSSTSSHPSSTSSSVENDFENEEKQHDAYMIKELGKKGFKEIKKLMEKLEKKKDTLDRQEDLPIQEKERNFTLEKSLAEEKAKIEKLSIDLSLANDSNKRLMKESTMASDSLASLKATNSELQDSLSSLTIKYKGLEVNYNVLWESTKINSKAVLDSNISTSEGCSNCYKIDIHAYVTNFAKLEELVNAKDLEIKRLNMIVKNSYEGNVKPKPKVNYKDGRYPTIKDRLGHYKGAKVNERKVVKGKETLTFTKGGNLGELMDMAHRVTPLISTLVKKKVEAPIKNKSVTHERSPSYTTDYMVTMDHNGKIVIKYVGAYTKKILRSVWVPKMYPSNLQRPNSIWVPKFQA</sequence>
<organism evidence="3 4">
    <name type="scientific">Panicum virgatum</name>
    <name type="common">Blackwell switchgrass</name>
    <dbReference type="NCBI Taxonomy" id="38727"/>
    <lineage>
        <taxon>Eukaryota</taxon>
        <taxon>Viridiplantae</taxon>
        <taxon>Streptophyta</taxon>
        <taxon>Embryophyta</taxon>
        <taxon>Tracheophyta</taxon>
        <taxon>Spermatophyta</taxon>
        <taxon>Magnoliopsida</taxon>
        <taxon>Liliopsida</taxon>
        <taxon>Poales</taxon>
        <taxon>Poaceae</taxon>
        <taxon>PACMAD clade</taxon>
        <taxon>Panicoideae</taxon>
        <taxon>Panicodae</taxon>
        <taxon>Paniceae</taxon>
        <taxon>Panicinae</taxon>
        <taxon>Panicum</taxon>
        <taxon>Panicum sect. Hiantes</taxon>
    </lineage>
</organism>
<feature type="region of interest" description="Disordered" evidence="2">
    <location>
        <begin position="88"/>
        <end position="112"/>
    </location>
</feature>
<comment type="caution">
    <text evidence="3">The sequence shown here is derived from an EMBL/GenBank/DDBJ whole genome shotgun (WGS) entry which is preliminary data.</text>
</comment>
<feature type="compositionally biased region" description="Basic and acidic residues" evidence="2">
    <location>
        <begin position="37"/>
        <end position="48"/>
    </location>
</feature>
<proteinExistence type="predicted"/>
<dbReference type="Proteomes" id="UP000823388">
    <property type="component" value="Chromosome 5K"/>
</dbReference>
<keyword evidence="1" id="KW-0175">Coiled coil</keyword>